<dbReference type="SUPFAM" id="SSF81901">
    <property type="entry name" value="HCP-like"/>
    <property type="match status" value="1"/>
</dbReference>
<dbReference type="PANTHER" id="PTHR45586:SF1">
    <property type="entry name" value="LIPOPOLYSACCHARIDE ASSEMBLY PROTEIN B"/>
    <property type="match status" value="1"/>
</dbReference>
<comment type="caution">
    <text evidence="5">The sequence shown here is derived from an EMBL/GenBank/DDBJ whole genome shotgun (WGS) entry which is preliminary data.</text>
</comment>
<evidence type="ECO:0000256" key="1">
    <source>
        <dbReference type="ARBA" id="ARBA00022737"/>
    </source>
</evidence>
<dbReference type="SMART" id="SM00028">
    <property type="entry name" value="TPR"/>
    <property type="match status" value="3"/>
</dbReference>
<feature type="transmembrane region" description="Helical" evidence="4">
    <location>
        <begin position="6"/>
        <end position="24"/>
    </location>
</feature>
<dbReference type="Pfam" id="PF12895">
    <property type="entry name" value="ANAPC3"/>
    <property type="match status" value="1"/>
</dbReference>
<dbReference type="Gene3D" id="1.25.40.10">
    <property type="entry name" value="Tetratricopeptide repeat domain"/>
    <property type="match status" value="2"/>
</dbReference>
<evidence type="ECO:0000256" key="4">
    <source>
        <dbReference type="SAM" id="Phobius"/>
    </source>
</evidence>
<organism evidence="5 6">
    <name type="scientific">Candidatus Abawacabacteria bacterium RIFCSPHIGHO2_01_FULL_46_8</name>
    <dbReference type="NCBI Taxonomy" id="1817815"/>
    <lineage>
        <taxon>Bacteria</taxon>
        <taxon>Candidatus Abawacaibacteriota</taxon>
    </lineage>
</organism>
<evidence type="ECO:0000256" key="3">
    <source>
        <dbReference type="PROSITE-ProRule" id="PRU00339"/>
    </source>
</evidence>
<sequence>MNYFRLVIISLVGALIVAGGFYLLQRGSPLQNPTARVSSPSTDVTTSAAERVASKADTSNQPVTQLDEIRFYLDKADFLKTQERLLTIDPPTQLSSYYLGLLSAYFGDRLKAEAYLDQAIQLNTAADITKKAAKLKDAYAEFDGFKGSQPDHLRALVAGAFLANGEAELALASAQNITASSPDYKEGWKILGFAYIIKENYTQAITALEKLTPTNNPEVNYYLGLAYYNLEDYTRAVNYLEFARQQKFKPDLQLKEILIESQLALGNYTAAAQIQEELLAVTSQSVQAYGKPIWVYIEVLQEPSRAVQLALQAVSRYPTSAFAYALAGWAYTSNGEYDRALDYLNRAREFNANEPVVYLNLGHLAKAKGEIANAITYYQRAQELDPQGTYGTRAKEELDHLKRS</sequence>
<feature type="repeat" description="TPR" evidence="3">
    <location>
        <begin position="321"/>
        <end position="354"/>
    </location>
</feature>
<dbReference type="AlphaFoldDB" id="A0A1F4XJU7"/>
<dbReference type="InterPro" id="IPR011990">
    <property type="entry name" value="TPR-like_helical_dom_sf"/>
</dbReference>
<dbReference type="Pfam" id="PF13432">
    <property type="entry name" value="TPR_16"/>
    <property type="match status" value="1"/>
</dbReference>
<proteinExistence type="predicted"/>
<accession>A0A1F4XJU7</accession>
<dbReference type="InterPro" id="IPR019734">
    <property type="entry name" value="TPR_rpt"/>
</dbReference>
<keyword evidence="2 3" id="KW-0802">TPR repeat</keyword>
<dbReference type="PANTHER" id="PTHR45586">
    <property type="entry name" value="TPR REPEAT-CONTAINING PROTEIN PA4667"/>
    <property type="match status" value="1"/>
</dbReference>
<dbReference type="Pfam" id="PF00515">
    <property type="entry name" value="TPR_1"/>
    <property type="match status" value="1"/>
</dbReference>
<dbReference type="SUPFAM" id="SSF48452">
    <property type="entry name" value="TPR-like"/>
    <property type="match status" value="1"/>
</dbReference>
<evidence type="ECO:0000313" key="6">
    <source>
        <dbReference type="Proteomes" id="UP000177521"/>
    </source>
</evidence>
<dbReference type="InterPro" id="IPR051012">
    <property type="entry name" value="CellSynth/LPSAsmb/PSIAsmb"/>
</dbReference>
<keyword evidence="1" id="KW-0677">Repeat</keyword>
<reference evidence="5 6" key="1">
    <citation type="journal article" date="2016" name="Nat. Commun.">
        <title>Thousands of microbial genomes shed light on interconnected biogeochemical processes in an aquifer system.</title>
        <authorList>
            <person name="Anantharaman K."/>
            <person name="Brown C.T."/>
            <person name="Hug L.A."/>
            <person name="Sharon I."/>
            <person name="Castelle C.J."/>
            <person name="Probst A.J."/>
            <person name="Thomas B.C."/>
            <person name="Singh A."/>
            <person name="Wilkins M.J."/>
            <person name="Karaoz U."/>
            <person name="Brodie E.L."/>
            <person name="Williams K.H."/>
            <person name="Hubbard S.S."/>
            <person name="Banfield J.F."/>
        </authorList>
    </citation>
    <scope>NUCLEOTIDE SEQUENCE [LARGE SCALE GENOMIC DNA]</scope>
</reference>
<keyword evidence="4" id="KW-0812">Transmembrane</keyword>
<dbReference type="Proteomes" id="UP000177521">
    <property type="component" value="Unassembled WGS sequence"/>
</dbReference>
<gene>
    <name evidence="5" type="ORF">A2788_01000</name>
</gene>
<name>A0A1F4XJU7_9BACT</name>
<protein>
    <submittedName>
        <fullName evidence="5">Uncharacterized protein</fullName>
    </submittedName>
</protein>
<evidence type="ECO:0000313" key="5">
    <source>
        <dbReference type="EMBL" id="OGC81898.1"/>
    </source>
</evidence>
<dbReference type="PROSITE" id="PS50005">
    <property type="entry name" value="TPR"/>
    <property type="match status" value="2"/>
</dbReference>
<keyword evidence="4" id="KW-1133">Transmembrane helix</keyword>
<keyword evidence="4" id="KW-0472">Membrane</keyword>
<dbReference type="EMBL" id="MEWS01000028">
    <property type="protein sequence ID" value="OGC81898.1"/>
    <property type="molecule type" value="Genomic_DNA"/>
</dbReference>
<feature type="repeat" description="TPR" evidence="3">
    <location>
        <begin position="355"/>
        <end position="388"/>
    </location>
</feature>
<evidence type="ECO:0000256" key="2">
    <source>
        <dbReference type="ARBA" id="ARBA00022803"/>
    </source>
</evidence>